<sequence length="533" mass="57732">MASPSRLPSVRKPAGSGRARPLSVFEAPTEHLKSLQRIEGGSHGNGDGSLPNNGTTSKQAKRRSLLPSFSTSRKTSGGEKEIRESMIREDTSDSEVSSRPRDSEDSRSMPPPPKPSRTASLRPSGSSAGRAAAAHARTVSKEGNVVSSKPSLQPGGPSIPQRTDSLHKRTGSTRLPTTHRPGASTATPSQQSIPARGSSTRAATSTVALKRSSVVMGKPPALDTSMSSQARGQPSPISPTGSATSRTKSQMLPPSTRPAFSTYQQHYSPAKSGLPKPPLPSTRGAKVVSPASAEPEIPMTLEIALEQMELLQLSLLHQNSALILEEYEQSARSKLGELHAKLQKDFESIRTHEEQQRRCQNLHALESWCPDEALLAEHLQTLSRVVSDLRAHTESGSRYSDLTETFDMWVTRAESVLLDGQNQAIEALPETWRAVHTSVALKLRSIQRDIGVLPPAPQSDIEHASSLEIVLDNCSALVDSMLKELEVMTKLQKEVLQQGKLRMDEQINALISANEQAQGSEKESWIPAWQSVK</sequence>
<protein>
    <submittedName>
        <fullName evidence="2">Uncharacterized protein</fullName>
    </submittedName>
</protein>
<organism evidence="2 3">
    <name type="scientific">Lecanosticta acicola</name>
    <dbReference type="NCBI Taxonomy" id="111012"/>
    <lineage>
        <taxon>Eukaryota</taxon>
        <taxon>Fungi</taxon>
        <taxon>Dikarya</taxon>
        <taxon>Ascomycota</taxon>
        <taxon>Pezizomycotina</taxon>
        <taxon>Dothideomycetes</taxon>
        <taxon>Dothideomycetidae</taxon>
        <taxon>Mycosphaerellales</taxon>
        <taxon>Mycosphaerellaceae</taxon>
        <taxon>Lecanosticta</taxon>
    </lineage>
</organism>
<feature type="compositionally biased region" description="Low complexity" evidence="1">
    <location>
        <begin position="119"/>
        <end position="137"/>
    </location>
</feature>
<name>A0AAI9ED18_9PEZI</name>
<gene>
    <name evidence="2" type="ORF">LECACI_7A006758</name>
</gene>
<dbReference type="Proteomes" id="UP001296104">
    <property type="component" value="Unassembled WGS sequence"/>
</dbReference>
<dbReference type="EMBL" id="CAVMBE010000050">
    <property type="protein sequence ID" value="CAK4031600.1"/>
    <property type="molecule type" value="Genomic_DNA"/>
</dbReference>
<feature type="compositionally biased region" description="Basic and acidic residues" evidence="1">
    <location>
        <begin position="76"/>
        <end position="107"/>
    </location>
</feature>
<evidence type="ECO:0000313" key="2">
    <source>
        <dbReference type="EMBL" id="CAK4031600.1"/>
    </source>
</evidence>
<reference evidence="2" key="1">
    <citation type="submission" date="2023-11" db="EMBL/GenBank/DDBJ databases">
        <authorList>
            <person name="Alioto T."/>
            <person name="Alioto T."/>
            <person name="Gomez Garrido J."/>
        </authorList>
    </citation>
    <scope>NUCLEOTIDE SEQUENCE</scope>
</reference>
<feature type="region of interest" description="Disordered" evidence="1">
    <location>
        <begin position="1"/>
        <end position="292"/>
    </location>
</feature>
<evidence type="ECO:0000256" key="1">
    <source>
        <dbReference type="SAM" id="MobiDB-lite"/>
    </source>
</evidence>
<feature type="compositionally biased region" description="Polar residues" evidence="1">
    <location>
        <begin position="184"/>
        <end position="207"/>
    </location>
</feature>
<feature type="compositionally biased region" description="Polar residues" evidence="1">
    <location>
        <begin position="238"/>
        <end position="267"/>
    </location>
</feature>
<comment type="caution">
    <text evidence="2">The sequence shown here is derived from an EMBL/GenBank/DDBJ whole genome shotgun (WGS) entry which is preliminary data.</text>
</comment>
<evidence type="ECO:0000313" key="3">
    <source>
        <dbReference type="Proteomes" id="UP001296104"/>
    </source>
</evidence>
<accession>A0AAI9ED18</accession>
<proteinExistence type="predicted"/>
<dbReference type="AlphaFoldDB" id="A0AAI9ED18"/>
<keyword evidence="3" id="KW-1185">Reference proteome</keyword>